<comment type="caution">
    <text evidence="3">The sequence shown here is derived from an EMBL/GenBank/DDBJ whole genome shotgun (WGS) entry which is preliminary data.</text>
</comment>
<dbReference type="PANTHER" id="PTHR36919:SF2">
    <property type="entry name" value="BLL6627 PROTEIN"/>
    <property type="match status" value="1"/>
</dbReference>
<feature type="signal peptide" evidence="1">
    <location>
        <begin position="1"/>
        <end position="21"/>
    </location>
</feature>
<dbReference type="Gene3D" id="2.40.128.520">
    <property type="match status" value="1"/>
</dbReference>
<protein>
    <submittedName>
        <fullName evidence="3">DUF2147 domain-containing protein</fullName>
    </submittedName>
</protein>
<keyword evidence="1" id="KW-0732">Signal</keyword>
<keyword evidence="4" id="KW-1185">Reference proteome</keyword>
<reference evidence="3 4" key="1">
    <citation type="journal article" date="2011" name="Syst. Appl. Microbiol.">
        <title>Defluviimonas denitrificans gen. nov., sp. nov., and Pararhodobacter aggregans gen. nov., sp. nov., non-phototrophic Rhodobacteraceae from the biofilter of a marine aquaculture.</title>
        <authorList>
            <person name="Foesel B.U."/>
            <person name="Drake H.L."/>
            <person name="Schramm A."/>
        </authorList>
    </citation>
    <scope>NUCLEOTIDE SEQUENCE [LARGE SCALE GENOMIC DNA]</scope>
    <source>
        <strain evidence="3 4">D1-19</strain>
    </source>
</reference>
<evidence type="ECO:0000313" key="4">
    <source>
        <dbReference type="Proteomes" id="UP000244810"/>
    </source>
</evidence>
<name>A0A2T7UJZ5_9RHOB</name>
<evidence type="ECO:0000313" key="3">
    <source>
        <dbReference type="EMBL" id="PVE44993.1"/>
    </source>
</evidence>
<dbReference type="Proteomes" id="UP000244810">
    <property type="component" value="Unassembled WGS sequence"/>
</dbReference>
<sequence length="130" mass="14149">MKTLILSLTAAFGLLATAAAADPAEGRWRTQPDDNGNYGVISMSMCGNTLCGTLVESYNGSGAAIQSANTGRQIVWDMEPRGNGQYRDGQIYAPDRDQTYRSRMDLAGDQLTVSGCVLFICRDQTWTRDN</sequence>
<dbReference type="PANTHER" id="PTHR36919">
    <property type="entry name" value="BLR1215 PROTEIN"/>
    <property type="match status" value="1"/>
</dbReference>
<evidence type="ECO:0000259" key="2">
    <source>
        <dbReference type="Pfam" id="PF09917"/>
    </source>
</evidence>
<gene>
    <name evidence="3" type="ORF">DDE23_23570</name>
</gene>
<evidence type="ECO:0000256" key="1">
    <source>
        <dbReference type="SAM" id="SignalP"/>
    </source>
</evidence>
<organism evidence="3 4">
    <name type="scientific">Pararhodobacter aggregans</name>
    <dbReference type="NCBI Taxonomy" id="404875"/>
    <lineage>
        <taxon>Bacteria</taxon>
        <taxon>Pseudomonadati</taxon>
        <taxon>Pseudomonadota</taxon>
        <taxon>Alphaproteobacteria</taxon>
        <taxon>Rhodobacterales</taxon>
        <taxon>Paracoccaceae</taxon>
        <taxon>Pararhodobacter</taxon>
    </lineage>
</organism>
<dbReference type="RefSeq" id="WP_107755007.1">
    <property type="nucleotide sequence ID" value="NZ_QBKF01000019.1"/>
</dbReference>
<accession>A0A2T7UJZ5</accession>
<feature type="domain" description="DUF2147" evidence="2">
    <location>
        <begin position="26"/>
        <end position="128"/>
    </location>
</feature>
<dbReference type="OrthoDB" id="9811671at2"/>
<dbReference type="EMBL" id="QDDR01000019">
    <property type="protein sequence ID" value="PVE44993.1"/>
    <property type="molecule type" value="Genomic_DNA"/>
</dbReference>
<dbReference type="AlphaFoldDB" id="A0A2T7UJZ5"/>
<dbReference type="Pfam" id="PF09917">
    <property type="entry name" value="DUF2147"/>
    <property type="match status" value="1"/>
</dbReference>
<proteinExistence type="predicted"/>
<dbReference type="InterPro" id="IPR019223">
    <property type="entry name" value="DUF2147"/>
</dbReference>
<feature type="chain" id="PRO_5015495219" evidence="1">
    <location>
        <begin position="22"/>
        <end position="130"/>
    </location>
</feature>